<dbReference type="Proteomes" id="UP000193067">
    <property type="component" value="Unassembled WGS sequence"/>
</dbReference>
<dbReference type="EMBL" id="KZ084164">
    <property type="protein sequence ID" value="OSC96842.1"/>
    <property type="molecule type" value="Genomic_DNA"/>
</dbReference>
<evidence type="ECO:0000313" key="3">
    <source>
        <dbReference type="Proteomes" id="UP000193067"/>
    </source>
</evidence>
<keyword evidence="3" id="KW-1185">Reference proteome</keyword>
<evidence type="ECO:0000313" key="2">
    <source>
        <dbReference type="EMBL" id="OSC96842.1"/>
    </source>
</evidence>
<sequence>MPTITRSPGLWFDDGNIVLIADKRVAFRVHRGVLTRHSSIFSDAFGLPQPGSAECYDGCPVLHISDQAADVDFLLQALYDGIRFKPIGLRAQAAFAPHAALLSLSHKYDIEHLREEAHLRIKSCFPYQFSEFRSSVRFPVVPGAGCVLRSSTLEVQASRDAIRAVNIARLIDDRRMLPMALYLCVQLPVTTLLAGIARSDPDSHCIDTLSQEDLVRCLEARSILSERAYRKSARLWRTPTSTSCRNPPRCAATWIARWNTAISRMATYTSPHPLPVSSSADDAISLRYSGVCELCAQVLRDREDEELRYIWQKLPGDMNVVVPEWDSSNPT</sequence>
<dbReference type="AlphaFoldDB" id="A0A1Y2I8K6"/>
<organism evidence="2 3">
    <name type="scientific">Trametes coccinea (strain BRFM310)</name>
    <name type="common">Pycnoporus coccineus</name>
    <dbReference type="NCBI Taxonomy" id="1353009"/>
    <lineage>
        <taxon>Eukaryota</taxon>
        <taxon>Fungi</taxon>
        <taxon>Dikarya</taxon>
        <taxon>Basidiomycota</taxon>
        <taxon>Agaricomycotina</taxon>
        <taxon>Agaricomycetes</taxon>
        <taxon>Polyporales</taxon>
        <taxon>Polyporaceae</taxon>
        <taxon>Trametes</taxon>
    </lineage>
</organism>
<protein>
    <recommendedName>
        <fullName evidence="1">BTB domain-containing protein</fullName>
    </recommendedName>
</protein>
<dbReference type="InterPro" id="IPR011333">
    <property type="entry name" value="SKP1/BTB/POZ_sf"/>
</dbReference>
<name>A0A1Y2I8K6_TRAC3</name>
<reference evidence="2 3" key="1">
    <citation type="journal article" date="2015" name="Biotechnol. Biofuels">
        <title>Enhanced degradation of softwood versus hardwood by the white-rot fungus Pycnoporus coccineus.</title>
        <authorList>
            <person name="Couturier M."/>
            <person name="Navarro D."/>
            <person name="Chevret D."/>
            <person name="Henrissat B."/>
            <person name="Piumi F."/>
            <person name="Ruiz-Duenas F.J."/>
            <person name="Martinez A.T."/>
            <person name="Grigoriev I.V."/>
            <person name="Riley R."/>
            <person name="Lipzen A."/>
            <person name="Berrin J.G."/>
            <person name="Master E.R."/>
            <person name="Rosso M.N."/>
        </authorList>
    </citation>
    <scope>NUCLEOTIDE SEQUENCE [LARGE SCALE GENOMIC DNA]</scope>
    <source>
        <strain evidence="2 3">BRFM310</strain>
    </source>
</reference>
<dbReference type="STRING" id="1353009.A0A1Y2I8K6"/>
<gene>
    <name evidence="2" type="ORF">PYCCODRAFT_1420409</name>
</gene>
<dbReference type="InterPro" id="IPR000210">
    <property type="entry name" value="BTB/POZ_dom"/>
</dbReference>
<dbReference type="OrthoDB" id="2748798at2759"/>
<evidence type="ECO:0000259" key="1">
    <source>
        <dbReference type="PROSITE" id="PS50097"/>
    </source>
</evidence>
<dbReference type="PROSITE" id="PS50097">
    <property type="entry name" value="BTB"/>
    <property type="match status" value="1"/>
</dbReference>
<dbReference type="Gene3D" id="3.30.710.10">
    <property type="entry name" value="Potassium Channel Kv1.1, Chain A"/>
    <property type="match status" value="1"/>
</dbReference>
<proteinExistence type="predicted"/>
<feature type="domain" description="BTB" evidence="1">
    <location>
        <begin position="15"/>
        <end position="81"/>
    </location>
</feature>
<dbReference type="Pfam" id="PF00651">
    <property type="entry name" value="BTB"/>
    <property type="match status" value="1"/>
</dbReference>
<accession>A0A1Y2I8K6</accession>